<dbReference type="GO" id="GO:0032259">
    <property type="term" value="P:methylation"/>
    <property type="evidence" value="ECO:0007669"/>
    <property type="project" value="UniProtKB-KW"/>
</dbReference>
<evidence type="ECO:0000256" key="5">
    <source>
        <dbReference type="ARBA" id="ARBA00022692"/>
    </source>
</evidence>
<protein>
    <recommendedName>
        <fullName evidence="11 12">Tetrahydromethanopterin S-methyltransferase subunit A</fullName>
        <ecNumber evidence="11 12">7.2.1.4</ecNumber>
    </recommendedName>
    <alternativeName>
        <fullName evidence="11">N5-methyltetrahydromethanopterin--coenzyme M methyltransferase subunit A</fullName>
    </alternativeName>
</protein>
<dbReference type="PIRSF" id="PIRSF009452">
    <property type="entry name" value="MtrA_MtxA"/>
    <property type="match status" value="1"/>
</dbReference>
<sequence>MAAKRDASPNWPMLKGEYDVGDIQNSVAVITCGSHLEAGPQLDAGAAITGPCKTENLGIEKVVAHIIANPNIRYFIVTGAEVKGHITGQAFIALHQHGVKDNRIVNATGAIPYIENLNEEAIARFQEQVEIIDFIGTEDMNSIVSKIKEYASKDTDAFDAEPMEIVVGEGGAEEGAEIGGLKPMAAEMATIRSRILEINKEMMNIGNLNKFHSGVHAGKVEGIMIGLTITLTLLGMLLFGGN</sequence>
<dbReference type="RefSeq" id="WP_135388504.1">
    <property type="nucleotide sequence ID" value="NZ_PGGK01000002.1"/>
</dbReference>
<proteinExistence type="inferred from homology"/>
<dbReference type="GO" id="GO:0006730">
    <property type="term" value="P:one-carbon metabolic process"/>
    <property type="evidence" value="ECO:0007669"/>
    <property type="project" value="UniProtKB-UniRule"/>
</dbReference>
<evidence type="ECO:0000256" key="10">
    <source>
        <dbReference type="ARBA" id="ARBA00023285"/>
    </source>
</evidence>
<dbReference type="Proteomes" id="UP000297295">
    <property type="component" value="Unassembled WGS sequence"/>
</dbReference>
<gene>
    <name evidence="11" type="primary">mtrA</name>
    <name evidence="13" type="ORF">CUN85_02055</name>
</gene>
<evidence type="ECO:0000313" key="14">
    <source>
        <dbReference type="Proteomes" id="UP000297295"/>
    </source>
</evidence>
<comment type="cofactor">
    <cofactor evidence="11">
        <name>5-hydroxybenzimidazolylcob(I)amide</name>
        <dbReference type="ChEBI" id="CHEBI:60494"/>
    </cofactor>
    <text evidence="11">Binds 1 5-hydroxybenzimidazolylcobamide group.</text>
</comment>
<dbReference type="NCBIfam" id="NF002126">
    <property type="entry name" value="PRK00964.1-4"/>
    <property type="match status" value="1"/>
</dbReference>
<comment type="caution">
    <text evidence="13">The sequence shown here is derived from an EMBL/GenBank/DDBJ whole genome shotgun (WGS) entry which is preliminary data.</text>
</comment>
<dbReference type="HAMAP" id="MF_01093">
    <property type="entry name" value="MtrA"/>
    <property type="match status" value="1"/>
</dbReference>
<keyword evidence="2 11" id="KW-0554">One-carbon metabolism</keyword>
<keyword evidence="4 11" id="KW-0808">Transferase</keyword>
<comment type="function">
    <text evidence="11">Part of a complex that catalyzes the formation of methyl-coenzyme M and tetrahydromethanopterin from coenzyme M and methyl-tetrahydromethanopterin. This is an energy-conserving, sodium-ion translocating step.</text>
</comment>
<feature type="binding site" evidence="11">
    <location>
        <position position="85"/>
    </location>
    <ligand>
        <name>5-hydroxybenzimidazolylcob(I)amide</name>
        <dbReference type="ChEBI" id="CHEBI:60494"/>
        <note>cofactor</note>
    </ligand>
</feature>
<evidence type="ECO:0000256" key="3">
    <source>
        <dbReference type="ARBA" id="ARBA00022603"/>
    </source>
</evidence>
<feature type="transmembrane region" description="Helical" evidence="11">
    <location>
        <begin position="220"/>
        <end position="239"/>
    </location>
</feature>
<dbReference type="GO" id="GO:0019386">
    <property type="term" value="P:methanogenesis, from carbon dioxide"/>
    <property type="evidence" value="ECO:0007669"/>
    <property type="project" value="UniProtKB-UniRule"/>
</dbReference>
<dbReference type="NCBIfam" id="TIGR01111">
    <property type="entry name" value="mtrA"/>
    <property type="match status" value="1"/>
</dbReference>
<comment type="subcellular location">
    <subcellularLocation>
        <location evidence="11">Cell membrane</location>
        <topology evidence="11">Single-pass membrane protein</topology>
    </subcellularLocation>
</comment>
<dbReference type="PIRSF" id="PIRSF500207">
    <property type="entry name" value="MtrA"/>
    <property type="match status" value="1"/>
</dbReference>
<reference evidence="13 14" key="1">
    <citation type="submission" date="2017-11" db="EMBL/GenBank/DDBJ databases">
        <title>Isolation and Characterization of Methanogenic Archaea from Saline Meromictic Lake at Siberia.</title>
        <authorList>
            <person name="Shen Y."/>
            <person name="Huang H.-H."/>
            <person name="Lai M.-C."/>
            <person name="Chen S.-C."/>
        </authorList>
    </citation>
    <scope>NUCLEOTIDE SEQUENCE [LARGE SCALE GENOMIC DNA]</scope>
    <source>
        <strain evidence="13 14">SY-01</strain>
    </source>
</reference>
<dbReference type="EC" id="7.2.1.4" evidence="11 12"/>
<dbReference type="Pfam" id="PF04208">
    <property type="entry name" value="MtrA"/>
    <property type="match status" value="1"/>
</dbReference>
<dbReference type="EMBL" id="PGGK01000002">
    <property type="protein sequence ID" value="TGC10960.1"/>
    <property type="molecule type" value="Genomic_DNA"/>
</dbReference>
<dbReference type="AlphaFoldDB" id="A0A4E0Q7M2"/>
<comment type="pathway">
    <text evidence="11">One-carbon metabolism; methanogenesis from CO(2); methyl-coenzyme M from 5,10-methylene-5,6,7,8-tetrahydromethanopterin: step 2/2.</text>
</comment>
<dbReference type="InterPro" id="IPR005778">
    <property type="entry name" value="MtrA"/>
</dbReference>
<keyword evidence="3 11" id="KW-0489">Methyltransferase</keyword>
<evidence type="ECO:0000256" key="11">
    <source>
        <dbReference type="HAMAP-Rule" id="MF_01093"/>
    </source>
</evidence>
<comment type="similarity">
    <text evidence="11">Belongs to the MtrA family.</text>
</comment>
<evidence type="ECO:0000256" key="6">
    <source>
        <dbReference type="ARBA" id="ARBA00022967"/>
    </source>
</evidence>
<keyword evidence="7 11" id="KW-1133">Transmembrane helix</keyword>
<evidence type="ECO:0000313" key="13">
    <source>
        <dbReference type="EMBL" id="TGC10960.1"/>
    </source>
</evidence>
<evidence type="ECO:0000256" key="2">
    <source>
        <dbReference type="ARBA" id="ARBA00022563"/>
    </source>
</evidence>
<organism evidence="13 14">
    <name type="scientific">Methanolobus halotolerans</name>
    <dbReference type="NCBI Taxonomy" id="2052935"/>
    <lineage>
        <taxon>Archaea</taxon>
        <taxon>Methanobacteriati</taxon>
        <taxon>Methanobacteriota</taxon>
        <taxon>Stenosarchaea group</taxon>
        <taxon>Methanomicrobia</taxon>
        <taxon>Methanosarcinales</taxon>
        <taxon>Methanosarcinaceae</taxon>
        <taxon>Methanolobus</taxon>
    </lineage>
</organism>
<evidence type="ECO:0000256" key="9">
    <source>
        <dbReference type="ARBA" id="ARBA00023136"/>
    </source>
</evidence>
<dbReference type="InterPro" id="IPR030688">
    <property type="entry name" value="MeTrfase_MtrA/MtxA"/>
</dbReference>
<dbReference type="UniPathway" id="UPA00640">
    <property type="reaction ID" value="UER00698"/>
</dbReference>
<evidence type="ECO:0000256" key="8">
    <source>
        <dbReference type="ARBA" id="ARBA00022994"/>
    </source>
</evidence>
<comment type="catalytic activity">
    <reaction evidence="11">
        <text>5-methyl-5,6,7,8-tetrahydromethanopterin + coenzyme M + 2 Na(+)(in) = 5,6,7,8-tetrahydromethanopterin + methyl-coenzyme M + 2 Na(+)(out)</text>
        <dbReference type="Rhea" id="RHEA:53492"/>
        <dbReference type="ChEBI" id="CHEBI:29101"/>
        <dbReference type="ChEBI" id="CHEBI:58103"/>
        <dbReference type="ChEBI" id="CHEBI:58116"/>
        <dbReference type="ChEBI" id="CHEBI:58286"/>
        <dbReference type="ChEBI" id="CHEBI:58319"/>
        <dbReference type="EC" id="7.2.1.4"/>
    </reaction>
</comment>
<dbReference type="GO" id="GO:0050897">
    <property type="term" value="F:cobalt ion binding"/>
    <property type="evidence" value="ECO:0007669"/>
    <property type="project" value="InterPro"/>
</dbReference>
<keyword evidence="1 11" id="KW-1003">Cell membrane</keyword>
<keyword evidence="8 11" id="KW-0484">Methanogenesis</keyword>
<evidence type="ECO:0000256" key="4">
    <source>
        <dbReference type="ARBA" id="ARBA00022679"/>
    </source>
</evidence>
<accession>A0A4E0Q7M2</accession>
<name>A0A4E0Q7M2_9EURY</name>
<keyword evidence="14" id="KW-1185">Reference proteome</keyword>
<keyword evidence="9 11" id="KW-0472">Membrane</keyword>
<dbReference type="GO" id="GO:0005886">
    <property type="term" value="C:plasma membrane"/>
    <property type="evidence" value="ECO:0007669"/>
    <property type="project" value="UniProtKB-SubCell"/>
</dbReference>
<keyword evidence="6 11" id="KW-1278">Translocase</keyword>
<keyword evidence="5 11" id="KW-0812">Transmembrane</keyword>
<evidence type="ECO:0000256" key="7">
    <source>
        <dbReference type="ARBA" id="ARBA00022989"/>
    </source>
</evidence>
<evidence type="ECO:0000256" key="1">
    <source>
        <dbReference type="ARBA" id="ARBA00022475"/>
    </source>
</evidence>
<dbReference type="GO" id="GO:0030269">
    <property type="term" value="F:tetrahydromethanopterin S-methyltransferase activity"/>
    <property type="evidence" value="ECO:0007669"/>
    <property type="project" value="UniProtKB-UniRule"/>
</dbReference>
<evidence type="ECO:0000256" key="12">
    <source>
        <dbReference type="NCBIfam" id="TIGR01111"/>
    </source>
</evidence>
<keyword evidence="10 11" id="KW-0170">Cobalt</keyword>
<comment type="subunit">
    <text evidence="11">The complex is composed of 8 subunits; MtrA, MtrB, MtrC, MtrD, MtrE, MtrF, MtrG and MtrH.</text>
</comment>
<dbReference type="OrthoDB" id="130682at2157"/>